<gene>
    <name evidence="4" type="ORF">Sradi_1329800</name>
</gene>
<feature type="compositionally biased region" description="Acidic residues" evidence="2">
    <location>
        <begin position="297"/>
        <end position="317"/>
    </location>
</feature>
<reference evidence="4" key="2">
    <citation type="journal article" date="2024" name="Plant">
        <title>Genomic evolution and insights into agronomic trait innovations of Sesamum species.</title>
        <authorList>
            <person name="Miao H."/>
            <person name="Wang L."/>
            <person name="Qu L."/>
            <person name="Liu H."/>
            <person name="Sun Y."/>
            <person name="Le M."/>
            <person name="Wang Q."/>
            <person name="Wei S."/>
            <person name="Zheng Y."/>
            <person name="Lin W."/>
            <person name="Duan Y."/>
            <person name="Cao H."/>
            <person name="Xiong S."/>
            <person name="Wang X."/>
            <person name="Wei L."/>
            <person name="Li C."/>
            <person name="Ma Q."/>
            <person name="Ju M."/>
            <person name="Zhao R."/>
            <person name="Li G."/>
            <person name="Mu C."/>
            <person name="Tian Q."/>
            <person name="Mei H."/>
            <person name="Zhang T."/>
            <person name="Gao T."/>
            <person name="Zhang H."/>
        </authorList>
    </citation>
    <scope>NUCLEOTIDE SEQUENCE</scope>
    <source>
        <strain evidence="4">G02</strain>
    </source>
</reference>
<feature type="compositionally biased region" description="Low complexity" evidence="2">
    <location>
        <begin position="348"/>
        <end position="367"/>
    </location>
</feature>
<dbReference type="Pfam" id="PF08574">
    <property type="entry name" value="Iwr1"/>
    <property type="match status" value="1"/>
</dbReference>
<dbReference type="PANTHER" id="PTHR31934">
    <property type="entry name" value="ALPHA/BETA-HYDROLASES SUPERFAMILY PROTEIN"/>
    <property type="match status" value="1"/>
</dbReference>
<evidence type="ECO:0000313" key="4">
    <source>
        <dbReference type="EMBL" id="KAL0419163.1"/>
    </source>
</evidence>
<comment type="caution">
    <text evidence="4">The sequence shown here is derived from an EMBL/GenBank/DDBJ whole genome shotgun (WGS) entry which is preliminary data.</text>
</comment>
<reference evidence="4" key="1">
    <citation type="submission" date="2020-06" db="EMBL/GenBank/DDBJ databases">
        <authorList>
            <person name="Li T."/>
            <person name="Hu X."/>
            <person name="Zhang T."/>
            <person name="Song X."/>
            <person name="Zhang H."/>
            <person name="Dai N."/>
            <person name="Sheng W."/>
            <person name="Hou X."/>
            <person name="Wei L."/>
        </authorList>
    </citation>
    <scope>NUCLEOTIDE SEQUENCE</scope>
    <source>
        <strain evidence="4">G02</strain>
        <tissue evidence="4">Leaf</tissue>
    </source>
</reference>
<evidence type="ECO:0000259" key="3">
    <source>
        <dbReference type="Pfam" id="PF08574"/>
    </source>
</evidence>
<feature type="region of interest" description="Disordered" evidence="2">
    <location>
        <begin position="297"/>
        <end position="381"/>
    </location>
</feature>
<evidence type="ECO:0000256" key="2">
    <source>
        <dbReference type="SAM" id="MobiDB-lite"/>
    </source>
</evidence>
<feature type="compositionally biased region" description="Acidic residues" evidence="2">
    <location>
        <begin position="326"/>
        <end position="338"/>
    </location>
</feature>
<comment type="similarity">
    <text evidence="1">Belongs to the IWR1/SLC7A6OS family.</text>
</comment>
<feature type="region of interest" description="Disordered" evidence="2">
    <location>
        <begin position="138"/>
        <end position="159"/>
    </location>
</feature>
<dbReference type="PANTHER" id="PTHR31934:SF2">
    <property type="entry name" value="RNA-DIRECTED DNA METHYLATION 4"/>
    <property type="match status" value="1"/>
</dbReference>
<feature type="compositionally biased region" description="Basic and acidic residues" evidence="2">
    <location>
        <begin position="139"/>
        <end position="152"/>
    </location>
</feature>
<dbReference type="InterPro" id="IPR013883">
    <property type="entry name" value="TF_Iwr1_dom"/>
</dbReference>
<sequence length="415" mass="47220">MITTAHLCALHCTAELHLLPSPSPPSFTGLQLSPRTPTSSSISASYQFRIWLSNDLGTAATTSLAVQRRPFTLRTWLEIHERPLKRPLLDFGKLSISDACSSRVEELKTKKILVRHVETVTSSEDTFDVLRSFVPNPSDELKSTEKNEEGRRNIKTGKKQDQLLVKAKQSQEVLSRNARFEQIWRSRKGKKETPEDEAIYEMCRLYDVVRVDVEEREFKVQKEKDMDVDDCRMMADYLPLLKEVLPTAALEIEHDIHDYMSKQASADDYVYDFYAFKEEANVMEGDSARLFPLVQVDDDDDYYDGPDDSEYGTDDSNAENNPLNDYPDEEISEDEDEVTSTASDEKSQAQSQTSGSQSEELGSGSEVSYEHSGHPYRSNNADQFLEDDWCSAVDGNADQFFEDGSYFDGDDESFW</sequence>
<name>A0AAW2URL2_SESRA</name>
<proteinExistence type="inferred from homology"/>
<organism evidence="4">
    <name type="scientific">Sesamum radiatum</name>
    <name type="common">Black benniseed</name>
    <dbReference type="NCBI Taxonomy" id="300843"/>
    <lineage>
        <taxon>Eukaryota</taxon>
        <taxon>Viridiplantae</taxon>
        <taxon>Streptophyta</taxon>
        <taxon>Embryophyta</taxon>
        <taxon>Tracheophyta</taxon>
        <taxon>Spermatophyta</taxon>
        <taxon>Magnoliopsida</taxon>
        <taxon>eudicotyledons</taxon>
        <taxon>Gunneridae</taxon>
        <taxon>Pentapetalae</taxon>
        <taxon>asterids</taxon>
        <taxon>lamiids</taxon>
        <taxon>Lamiales</taxon>
        <taxon>Pedaliaceae</taxon>
        <taxon>Sesamum</taxon>
    </lineage>
</organism>
<evidence type="ECO:0000256" key="1">
    <source>
        <dbReference type="ARBA" id="ARBA00010218"/>
    </source>
</evidence>
<protein>
    <submittedName>
        <fullName evidence="4">RNA-directed DNA methylation 4</fullName>
    </submittedName>
</protein>
<dbReference type="EMBL" id="JACGWJ010000005">
    <property type="protein sequence ID" value="KAL0419163.1"/>
    <property type="molecule type" value="Genomic_DNA"/>
</dbReference>
<dbReference type="AlphaFoldDB" id="A0AAW2URL2"/>
<feature type="domain" description="Transcription factor Iwr1" evidence="3">
    <location>
        <begin position="267"/>
        <end position="330"/>
    </location>
</feature>
<accession>A0AAW2URL2</accession>